<dbReference type="KEGG" id="fil:BN1229_v1_2659"/>
<keyword evidence="2" id="KW-0812">Transmembrane</keyword>
<dbReference type="RefSeq" id="WP_046478497.1">
    <property type="nucleotide sequence ID" value="NZ_LN829118.1"/>
</dbReference>
<organism evidence="3 4">
    <name type="scientific">Candidatus Filomicrobium marinum</name>
    <dbReference type="NCBI Taxonomy" id="1608628"/>
    <lineage>
        <taxon>Bacteria</taxon>
        <taxon>Pseudomonadati</taxon>
        <taxon>Pseudomonadota</taxon>
        <taxon>Alphaproteobacteria</taxon>
        <taxon>Hyphomicrobiales</taxon>
        <taxon>Hyphomicrobiaceae</taxon>
        <taxon>Filomicrobium</taxon>
    </lineage>
</organism>
<evidence type="ECO:0008006" key="5">
    <source>
        <dbReference type="Google" id="ProtNLM"/>
    </source>
</evidence>
<accession>A0A0D6JJD7</accession>
<protein>
    <recommendedName>
        <fullName evidence="5">SPOR domain-containing protein</fullName>
    </recommendedName>
</protein>
<feature type="transmembrane region" description="Helical" evidence="2">
    <location>
        <begin position="21"/>
        <end position="44"/>
    </location>
</feature>
<keyword evidence="2" id="KW-1133">Transmembrane helix</keyword>
<gene>
    <name evidence="3" type="ORF">YBN1229_v1_3255</name>
</gene>
<dbReference type="EMBL" id="LN829119">
    <property type="protein sequence ID" value="CPR21822.1"/>
    <property type="molecule type" value="Genomic_DNA"/>
</dbReference>
<evidence type="ECO:0000313" key="3">
    <source>
        <dbReference type="EMBL" id="CPR21822.1"/>
    </source>
</evidence>
<feature type="compositionally biased region" description="Low complexity" evidence="1">
    <location>
        <begin position="236"/>
        <end position="253"/>
    </location>
</feature>
<dbReference type="AlphaFoldDB" id="A0A0D6JJD7"/>
<dbReference type="KEGG" id="fiy:BN1229_v1_3255"/>
<keyword evidence="4" id="KW-1185">Reference proteome</keyword>
<dbReference type="Proteomes" id="UP000033187">
    <property type="component" value="Chromosome 1"/>
</dbReference>
<feature type="region of interest" description="Disordered" evidence="1">
    <location>
        <begin position="102"/>
        <end position="128"/>
    </location>
</feature>
<proteinExistence type="predicted"/>
<evidence type="ECO:0000256" key="1">
    <source>
        <dbReference type="SAM" id="MobiDB-lite"/>
    </source>
</evidence>
<keyword evidence="2" id="KW-0472">Membrane</keyword>
<evidence type="ECO:0000256" key="2">
    <source>
        <dbReference type="SAM" id="Phobius"/>
    </source>
</evidence>
<evidence type="ECO:0000313" key="4">
    <source>
        <dbReference type="Proteomes" id="UP000033187"/>
    </source>
</evidence>
<name>A0A0D6JJD7_9HYPH</name>
<sequence length="364" mass="37606">MQKVKTAREAGGRRKTKGRALPFLYVLFWSFAGAASVAYLGVIFTDPDLVNALSTPASTDSPSSLFTDEQVASPAARALSDRLSNAKVELSKLRTELNEHKQAYAEGEPQEVAPSEAVPTTSADDDRVPAEPQMTAANETAPVPVVPGVVIPGLSIVDSATQHPGMPHPNMPMTTAAPEQPSPPSSVSEVAIVNTTIVNGSNAGSPIETGALPVVPPPAPGVRPKPKPVAVVAISKPKPAAQPQAAPTKAAAPPTGPTSKVVAFGPATVTRAPKTVEIPKIGVRLATAPTLDALRLTWNAMRERHGDALKGLSPRYVKESVSSTGPYALVAGPVAKSTDVLEICAGLGGEVRECALATFEGRSL</sequence>
<feature type="region of interest" description="Disordered" evidence="1">
    <location>
        <begin position="236"/>
        <end position="257"/>
    </location>
</feature>
<reference evidence="4" key="1">
    <citation type="submission" date="2015-02" db="EMBL/GenBank/DDBJ databases">
        <authorList>
            <person name="Chooi Y.-H."/>
        </authorList>
    </citation>
    <scope>NUCLEOTIDE SEQUENCE [LARGE SCALE GENOMIC DNA]</scope>
    <source>
        <strain evidence="4">strain Y</strain>
    </source>
</reference>